<proteinExistence type="predicted"/>
<reference evidence="1 2" key="1">
    <citation type="submission" date="2020-08" db="EMBL/GenBank/DDBJ databases">
        <title>Genome public.</title>
        <authorList>
            <person name="Liu C."/>
            <person name="Sun Q."/>
        </authorList>
    </citation>
    <scope>NUCLEOTIDE SEQUENCE [LARGE SCALE GENOMIC DNA]</scope>
    <source>
        <strain evidence="1 2">BX1</strain>
    </source>
</reference>
<gene>
    <name evidence="1" type="ORF">H8717_13525</name>
</gene>
<accession>A0ABR7NMI9</accession>
<evidence type="ECO:0000313" key="2">
    <source>
        <dbReference type="Proteomes" id="UP000658131"/>
    </source>
</evidence>
<dbReference type="InterPro" id="IPR025449">
    <property type="entry name" value="JetB"/>
</dbReference>
<organism evidence="1 2">
    <name type="scientific">Yanshouia hominis</name>
    <dbReference type="NCBI Taxonomy" id="2763673"/>
    <lineage>
        <taxon>Bacteria</taxon>
        <taxon>Bacillati</taxon>
        <taxon>Bacillota</taxon>
        <taxon>Clostridia</taxon>
        <taxon>Eubacteriales</taxon>
        <taxon>Oscillospiraceae</taxon>
        <taxon>Yanshouia</taxon>
    </lineage>
</organism>
<sequence length="210" mass="24160">MNFDFINGATAKELEQFKSVCNQLLSRTYVVRTLYRPGKGRVNNPDYTFLSLHYEAVREYLGLLDWDLRRDDLNGYFYVLNTDEANRCNLNKKETAILLALRMIYDENQERLGLEQDAICTVRDVLEKVVTDYAILPAKPNMDEVKRALTLLENHSIVQRIDGKFNQSSCKFSILPTVLAAVSGEKLNDVVSVLRKEKDVDEETEEDLVD</sequence>
<evidence type="ECO:0000313" key="1">
    <source>
        <dbReference type="EMBL" id="MBC8577420.1"/>
    </source>
</evidence>
<dbReference type="Pfam" id="PF13835">
    <property type="entry name" value="DUF4194"/>
    <property type="match status" value="1"/>
</dbReference>
<keyword evidence="2" id="KW-1185">Reference proteome</keyword>
<comment type="caution">
    <text evidence="1">The sequence shown here is derived from an EMBL/GenBank/DDBJ whole genome shotgun (WGS) entry which is preliminary data.</text>
</comment>
<protein>
    <submittedName>
        <fullName evidence="1">DUF4194 domain-containing protein</fullName>
    </submittedName>
</protein>
<name>A0ABR7NMI9_9FIRM</name>
<dbReference type="EMBL" id="JACRTB010000030">
    <property type="protein sequence ID" value="MBC8577420.1"/>
    <property type="molecule type" value="Genomic_DNA"/>
</dbReference>
<dbReference type="Proteomes" id="UP000658131">
    <property type="component" value="Unassembled WGS sequence"/>
</dbReference>
<dbReference type="RefSeq" id="WP_262400827.1">
    <property type="nucleotide sequence ID" value="NZ_JACRTB010000030.1"/>
</dbReference>